<keyword evidence="7" id="KW-0496">Mitochondrion</keyword>
<dbReference type="Pfam" id="PF10206">
    <property type="entry name" value="WRW"/>
    <property type="match status" value="1"/>
</dbReference>
<evidence type="ECO:0000256" key="8">
    <source>
        <dbReference type="ARBA" id="ARBA00023136"/>
    </source>
</evidence>
<dbReference type="Proteomes" id="UP000046395">
    <property type="component" value="Unassembled WGS sequence"/>
</dbReference>
<evidence type="ECO:0000313" key="11">
    <source>
        <dbReference type="WBParaSite" id="TMUE_1000002622.1"/>
    </source>
</evidence>
<accession>A0A5S6Q6P7</accession>
<protein>
    <submittedName>
        <fullName evidence="11">ATP synthase subunit f, mitochondrial</fullName>
    </submittedName>
</protein>
<dbReference type="InterPro" id="IPR019344">
    <property type="entry name" value="F1F0-ATPsyn_F_prd"/>
</dbReference>
<comment type="subcellular location">
    <subcellularLocation>
        <location evidence="1">Mitochondrion membrane</location>
    </subcellularLocation>
</comment>
<evidence type="ECO:0000256" key="4">
    <source>
        <dbReference type="ARBA" id="ARBA00022547"/>
    </source>
</evidence>
<evidence type="ECO:0000256" key="2">
    <source>
        <dbReference type="ARBA" id="ARBA00005895"/>
    </source>
</evidence>
<dbReference type="PANTHER" id="PTHR13080">
    <property type="entry name" value="ATP SYNTHASE F CHAIN, MITOCHONDRIAL-RELATED"/>
    <property type="match status" value="1"/>
</dbReference>
<proteinExistence type="inferred from homology"/>
<evidence type="ECO:0000256" key="7">
    <source>
        <dbReference type="ARBA" id="ARBA00023128"/>
    </source>
</evidence>
<keyword evidence="6" id="KW-0406">Ion transport</keyword>
<reference evidence="11" key="1">
    <citation type="submission" date="2019-12" db="UniProtKB">
        <authorList>
            <consortium name="WormBaseParasite"/>
        </authorList>
    </citation>
    <scope>IDENTIFICATION</scope>
</reference>
<dbReference type="AlphaFoldDB" id="A0A5S6Q6P7"/>
<keyword evidence="3" id="KW-0813">Transport</keyword>
<keyword evidence="8" id="KW-0472">Membrane</keyword>
<dbReference type="GO" id="GO:0045259">
    <property type="term" value="C:proton-transporting ATP synthase complex"/>
    <property type="evidence" value="ECO:0007669"/>
    <property type="project" value="UniProtKB-KW"/>
</dbReference>
<evidence type="ECO:0000256" key="3">
    <source>
        <dbReference type="ARBA" id="ARBA00022448"/>
    </source>
</evidence>
<dbReference type="WBParaSite" id="TMUE_1000002622.1">
    <property type="protein sequence ID" value="TMUE_1000002622.1"/>
    <property type="gene ID" value="WBGene00288150"/>
</dbReference>
<name>A0A5S6Q6P7_TRIMR</name>
<dbReference type="GO" id="GO:0046933">
    <property type="term" value="F:proton-transporting ATP synthase activity, rotational mechanism"/>
    <property type="evidence" value="ECO:0007669"/>
    <property type="project" value="TreeGrafter"/>
</dbReference>
<organism evidence="10 11">
    <name type="scientific">Trichuris muris</name>
    <name type="common">Mouse whipworm</name>
    <dbReference type="NCBI Taxonomy" id="70415"/>
    <lineage>
        <taxon>Eukaryota</taxon>
        <taxon>Metazoa</taxon>
        <taxon>Ecdysozoa</taxon>
        <taxon>Nematoda</taxon>
        <taxon>Enoplea</taxon>
        <taxon>Dorylaimia</taxon>
        <taxon>Trichinellida</taxon>
        <taxon>Trichuridae</taxon>
        <taxon>Trichuris</taxon>
    </lineage>
</organism>
<evidence type="ECO:0000256" key="1">
    <source>
        <dbReference type="ARBA" id="ARBA00004325"/>
    </source>
</evidence>
<evidence type="ECO:0000256" key="6">
    <source>
        <dbReference type="ARBA" id="ARBA00023065"/>
    </source>
</evidence>
<dbReference type="STRING" id="70415.A0A5S6Q6P7"/>
<keyword evidence="5" id="KW-0375">Hydrogen ion transport</keyword>
<keyword evidence="10" id="KW-1185">Reference proteome</keyword>
<evidence type="ECO:0000313" key="10">
    <source>
        <dbReference type="Proteomes" id="UP000046395"/>
    </source>
</evidence>
<sequence length="173" mass="20777">MDSFMSKLADRELEKLNKKDPTAFKRYNRYIDAVIKSRSSRQLLTAVPQRILMNSGEWFWKKYLMKTDIGLLPKEYNKKIHGVYCPWRYYGKKDINFFDVKLGELPEWFARRDKSPKAIMAALSRGYHKWAFDWFSPRLMNMAPFFQLAAGMAILRMIFCHDNFKREASYFYH</sequence>
<evidence type="ECO:0000256" key="9">
    <source>
        <dbReference type="ARBA" id="ARBA00023310"/>
    </source>
</evidence>
<dbReference type="GO" id="GO:0031966">
    <property type="term" value="C:mitochondrial membrane"/>
    <property type="evidence" value="ECO:0007669"/>
    <property type="project" value="UniProtKB-SubCell"/>
</dbReference>
<keyword evidence="9" id="KW-0066">ATP synthesis</keyword>
<dbReference type="GO" id="GO:0042776">
    <property type="term" value="P:proton motive force-driven mitochondrial ATP synthesis"/>
    <property type="evidence" value="ECO:0007669"/>
    <property type="project" value="TreeGrafter"/>
</dbReference>
<evidence type="ECO:0000256" key="5">
    <source>
        <dbReference type="ARBA" id="ARBA00022781"/>
    </source>
</evidence>
<keyword evidence="4" id="KW-0138">CF(0)</keyword>
<comment type="similarity">
    <text evidence="2">Belongs to the ATPase F chain family.</text>
</comment>
<dbReference type="PANTHER" id="PTHR13080:SF20">
    <property type="entry name" value="ATP SYNTHASE SUBUNIT F, MITOCHONDRIAL-RELATED"/>
    <property type="match status" value="1"/>
</dbReference>